<dbReference type="OrthoDB" id="10059330at2759"/>
<evidence type="ECO:0000256" key="7">
    <source>
        <dbReference type="ARBA" id="ARBA00035182"/>
    </source>
</evidence>
<dbReference type="AlphaFoldDB" id="A0A8J9ZMZ7"/>
<keyword evidence="10" id="KW-1185">Reference proteome</keyword>
<name>A0A8J9ZMZ7_BRALA</name>
<evidence type="ECO:0000256" key="3">
    <source>
        <dbReference type="ARBA" id="ARBA00022946"/>
    </source>
</evidence>
<evidence type="ECO:0000256" key="4">
    <source>
        <dbReference type="ARBA" id="ARBA00022980"/>
    </source>
</evidence>
<evidence type="ECO:0000256" key="8">
    <source>
        <dbReference type="ARBA" id="ARBA00035419"/>
    </source>
</evidence>
<keyword evidence="5" id="KW-0496">Mitochondrion</keyword>
<comment type="subcellular location">
    <subcellularLocation>
        <location evidence="1">Mitochondrion</location>
    </subcellularLocation>
</comment>
<evidence type="ECO:0000313" key="10">
    <source>
        <dbReference type="Proteomes" id="UP000838412"/>
    </source>
</evidence>
<dbReference type="Proteomes" id="UP000838412">
    <property type="component" value="Chromosome 3"/>
</dbReference>
<organism evidence="9 10">
    <name type="scientific">Branchiostoma lanceolatum</name>
    <name type="common">Common lancelet</name>
    <name type="synonym">Amphioxus lanceolatum</name>
    <dbReference type="NCBI Taxonomy" id="7740"/>
    <lineage>
        <taxon>Eukaryota</taxon>
        <taxon>Metazoa</taxon>
        <taxon>Chordata</taxon>
        <taxon>Cephalochordata</taxon>
        <taxon>Leptocardii</taxon>
        <taxon>Amphioxiformes</taxon>
        <taxon>Branchiostomatidae</taxon>
        <taxon>Branchiostoma</taxon>
    </lineage>
</organism>
<evidence type="ECO:0000256" key="5">
    <source>
        <dbReference type="ARBA" id="ARBA00023128"/>
    </source>
</evidence>
<dbReference type="Pfam" id="PF10244">
    <property type="entry name" value="MRP-L51"/>
    <property type="match status" value="1"/>
</dbReference>
<protein>
    <recommendedName>
        <fullName evidence="7">Large ribosomal subunit protein mL51</fullName>
    </recommendedName>
    <alternativeName>
        <fullName evidence="8">39S ribosomal protein L51, mitochondrial</fullName>
    </alternativeName>
</protein>
<dbReference type="GO" id="GO:0003735">
    <property type="term" value="F:structural constituent of ribosome"/>
    <property type="evidence" value="ECO:0007669"/>
    <property type="project" value="InterPro"/>
</dbReference>
<dbReference type="PANTHER" id="PTHR13409:SF0">
    <property type="entry name" value="LARGE RIBOSOMAL SUBUNIT PROTEIN ML51"/>
    <property type="match status" value="1"/>
</dbReference>
<evidence type="ECO:0000256" key="6">
    <source>
        <dbReference type="ARBA" id="ARBA00023274"/>
    </source>
</evidence>
<dbReference type="InterPro" id="IPR019373">
    <property type="entry name" value="Ribosomal_mL51"/>
</dbReference>
<keyword evidence="3" id="KW-0809">Transit peptide</keyword>
<reference evidence="9" key="1">
    <citation type="submission" date="2022-01" db="EMBL/GenBank/DDBJ databases">
        <authorList>
            <person name="Braso-Vives M."/>
        </authorList>
    </citation>
    <scope>NUCLEOTIDE SEQUENCE</scope>
</reference>
<evidence type="ECO:0000313" key="9">
    <source>
        <dbReference type="EMBL" id="CAH1256850.1"/>
    </source>
</evidence>
<keyword evidence="4" id="KW-0689">Ribosomal protein</keyword>
<evidence type="ECO:0000256" key="1">
    <source>
        <dbReference type="ARBA" id="ARBA00004173"/>
    </source>
</evidence>
<keyword evidence="6" id="KW-0687">Ribonucleoprotein</keyword>
<dbReference type="GO" id="GO:0005762">
    <property type="term" value="C:mitochondrial large ribosomal subunit"/>
    <property type="evidence" value="ECO:0007669"/>
    <property type="project" value="TreeGrafter"/>
</dbReference>
<dbReference type="PANTHER" id="PTHR13409">
    <property type="entry name" value="MITOCHONDRIAL 39S RIBOSOMAL PROTEIN L51"/>
    <property type="match status" value="1"/>
</dbReference>
<dbReference type="GO" id="GO:0006412">
    <property type="term" value="P:translation"/>
    <property type="evidence" value="ECO:0007669"/>
    <property type="project" value="TreeGrafter"/>
</dbReference>
<accession>A0A8J9ZMZ7</accession>
<dbReference type="EMBL" id="OV696688">
    <property type="protein sequence ID" value="CAH1256850.1"/>
    <property type="molecule type" value="Genomic_DNA"/>
</dbReference>
<gene>
    <name evidence="9" type="primary">MRPL51</name>
    <name evidence="9" type="ORF">BLAG_LOCUS14968</name>
</gene>
<sequence>MNAICRSLRTIAGLHQHQQLLTRPFSIAPVLLYWRKQPRPVMPEPRLLDEYEDHAFRKVWARSPPGPKTSPKNQWTKEKAMFGCYDYQDILGDHPYIHPRHLCLEGPKHVRGFRGNELQRLIRKKCMAGKYMGEEDWKNLQKRINYLYRKMNRKGVYRN</sequence>
<comment type="similarity">
    <text evidence="2">Belongs to the mitochondrion-specific ribosomal protein mL51 family.</text>
</comment>
<evidence type="ECO:0000256" key="2">
    <source>
        <dbReference type="ARBA" id="ARBA00010972"/>
    </source>
</evidence>
<proteinExistence type="inferred from homology"/>